<accession>X0XVB7</accession>
<proteinExistence type="predicted"/>
<comment type="caution">
    <text evidence="1">The sequence shown here is derived from an EMBL/GenBank/DDBJ whole genome shotgun (WGS) entry which is preliminary data.</text>
</comment>
<gene>
    <name evidence="1" type="ORF">S01H1_80382</name>
</gene>
<evidence type="ECO:0000313" key="1">
    <source>
        <dbReference type="EMBL" id="GAG47300.1"/>
    </source>
</evidence>
<dbReference type="PROSITE" id="PS51257">
    <property type="entry name" value="PROKAR_LIPOPROTEIN"/>
    <property type="match status" value="1"/>
</dbReference>
<feature type="non-terminal residue" evidence="1">
    <location>
        <position position="54"/>
    </location>
</feature>
<organism evidence="1">
    <name type="scientific">marine sediment metagenome</name>
    <dbReference type="NCBI Taxonomy" id="412755"/>
    <lineage>
        <taxon>unclassified sequences</taxon>
        <taxon>metagenomes</taxon>
        <taxon>ecological metagenomes</taxon>
    </lineage>
</organism>
<protein>
    <submittedName>
        <fullName evidence="1">Uncharacterized protein</fullName>
    </submittedName>
</protein>
<name>X0XVB7_9ZZZZ</name>
<dbReference type="AlphaFoldDB" id="X0XVB7"/>
<dbReference type="EMBL" id="BARS01054279">
    <property type="protein sequence ID" value="GAG47300.1"/>
    <property type="molecule type" value="Genomic_DNA"/>
</dbReference>
<sequence>MRKCILANLVLLVAGCGAMETTNDSQRGWRIKTDKIDLFITANGGHMAPVYFCT</sequence>
<reference evidence="1" key="1">
    <citation type="journal article" date="2014" name="Front. Microbiol.">
        <title>High frequency of phylogenetically diverse reductive dehalogenase-homologous genes in deep subseafloor sedimentary metagenomes.</title>
        <authorList>
            <person name="Kawai M."/>
            <person name="Futagami T."/>
            <person name="Toyoda A."/>
            <person name="Takaki Y."/>
            <person name="Nishi S."/>
            <person name="Hori S."/>
            <person name="Arai W."/>
            <person name="Tsubouchi T."/>
            <person name="Morono Y."/>
            <person name="Uchiyama I."/>
            <person name="Ito T."/>
            <person name="Fujiyama A."/>
            <person name="Inagaki F."/>
            <person name="Takami H."/>
        </authorList>
    </citation>
    <scope>NUCLEOTIDE SEQUENCE</scope>
    <source>
        <strain evidence="1">Expedition CK06-06</strain>
    </source>
</reference>